<organism evidence="1">
    <name type="scientific">Siphoviridae sp. ctqBH20</name>
    <dbReference type="NCBI Taxonomy" id="2825680"/>
    <lineage>
        <taxon>Viruses</taxon>
        <taxon>Duplodnaviria</taxon>
        <taxon>Heunggongvirae</taxon>
        <taxon>Uroviricota</taxon>
        <taxon>Caudoviricetes</taxon>
    </lineage>
</organism>
<evidence type="ECO:0000313" key="1">
    <source>
        <dbReference type="EMBL" id="DAE16501.1"/>
    </source>
</evidence>
<proteinExistence type="predicted"/>
<protein>
    <submittedName>
        <fullName evidence="1">Uncharacterized protein</fullName>
    </submittedName>
</protein>
<dbReference type="EMBL" id="BK015626">
    <property type="protein sequence ID" value="DAE16501.1"/>
    <property type="molecule type" value="Genomic_DNA"/>
</dbReference>
<reference evidence="1" key="1">
    <citation type="journal article" date="2021" name="Proc. Natl. Acad. Sci. U.S.A.">
        <title>A Catalog of Tens of Thousands of Viruses from Human Metagenomes Reveals Hidden Associations with Chronic Diseases.</title>
        <authorList>
            <person name="Tisza M.J."/>
            <person name="Buck C.B."/>
        </authorList>
    </citation>
    <scope>NUCLEOTIDE SEQUENCE</scope>
    <source>
        <strain evidence="1">CtqBH20</strain>
    </source>
</reference>
<sequence>MFNRFSSFFVHFIFVGGKWVANRLNFIPESLQNRLFPH</sequence>
<name>A0A8S5QCK7_9CAUD</name>
<accession>A0A8S5QCK7</accession>